<dbReference type="Gene3D" id="2.40.10.10">
    <property type="entry name" value="Trypsin-like serine proteases"/>
    <property type="match status" value="2"/>
</dbReference>
<evidence type="ECO:0000256" key="3">
    <source>
        <dbReference type="ARBA" id="ARBA00022801"/>
    </source>
</evidence>
<dbReference type="eggNOG" id="KOG3627">
    <property type="taxonomic scope" value="Eukaryota"/>
</dbReference>
<dbReference type="InterPro" id="IPR001314">
    <property type="entry name" value="Peptidase_S1A"/>
</dbReference>
<dbReference type="HOGENOM" id="CLU_006842_1_0_1"/>
<dbReference type="PROSITE" id="PS50240">
    <property type="entry name" value="TRYPSIN_DOM"/>
    <property type="match status" value="1"/>
</dbReference>
<evidence type="ECO:0000256" key="7">
    <source>
        <dbReference type="RuleBase" id="RU363034"/>
    </source>
</evidence>
<evidence type="ECO:0000259" key="8">
    <source>
        <dbReference type="PROSITE" id="PS50240"/>
    </source>
</evidence>
<keyword evidence="6" id="KW-1015">Disulfide bond</keyword>
<reference evidence="9" key="1">
    <citation type="submission" date="2025-08" db="UniProtKB">
        <authorList>
            <consortium name="Ensembl"/>
        </authorList>
    </citation>
    <scope>IDENTIFICATION</scope>
    <source>
        <strain evidence="9">Glennie</strain>
    </source>
</reference>
<gene>
    <name evidence="9" type="primary">GZMB</name>
</gene>
<protein>
    <submittedName>
        <fullName evidence="9">Granzyme B (granzyme 2, cytotoxic T-lymphocyte-associated serine esterase 1)</fullName>
    </submittedName>
</protein>
<dbReference type="GO" id="GO:0004252">
    <property type="term" value="F:serine-type endopeptidase activity"/>
    <property type="evidence" value="ECO:0000318"/>
    <property type="project" value="GO_Central"/>
</dbReference>
<dbReference type="GeneTree" id="ENSGT01030000234551"/>
<dbReference type="FunFam" id="2.40.10.10:FF:000014">
    <property type="entry name" value="Complement factor D"/>
    <property type="match status" value="1"/>
</dbReference>
<sequence>TQVWIIGGREVKPHSRPYMAYLKYYKNGKVHECGGFLVRKDFVLTAAHCRGSKMGVLLGAHSIAYREATQQRIPVAEKFSHDYNNRTHVNDIMLLKLVHAANMTKEVNVIRLPLPVTNVKPGTTCSVAGWGMMGANGPKTSTLQEVQLEVMPPAQCSFYRSFQPSCQLCVGNPKSYKSSYKGDSGGPMVCGKQAQGIVSYGRWAGKPPNVYTRISFYLPWIKEILQKN</sequence>
<dbReference type="PROSITE" id="PS00135">
    <property type="entry name" value="TRYPSIN_SER"/>
    <property type="match status" value="1"/>
</dbReference>
<evidence type="ECO:0000256" key="6">
    <source>
        <dbReference type="ARBA" id="ARBA00023157"/>
    </source>
</evidence>
<dbReference type="InterPro" id="IPR043504">
    <property type="entry name" value="Peptidase_S1_PA_chymotrypsin"/>
</dbReference>
<dbReference type="Bgee" id="ENSOANG00000001417">
    <property type="expression patterns" value="Expressed in liver and 6 other cell types or tissues"/>
</dbReference>
<dbReference type="Pfam" id="PF00089">
    <property type="entry name" value="Trypsin"/>
    <property type="match status" value="1"/>
</dbReference>
<dbReference type="GO" id="GO:0005615">
    <property type="term" value="C:extracellular space"/>
    <property type="evidence" value="ECO:0000318"/>
    <property type="project" value="GO_Central"/>
</dbReference>
<dbReference type="Ensembl" id="ENSOANT00000002246.3">
    <property type="protein sequence ID" value="ENSOANP00000002245.3"/>
    <property type="gene ID" value="ENSOANG00000001417.3"/>
</dbReference>
<dbReference type="PANTHER" id="PTHR24271">
    <property type="entry name" value="KALLIKREIN-RELATED"/>
    <property type="match status" value="1"/>
</dbReference>
<dbReference type="SMART" id="SM00020">
    <property type="entry name" value="Tryp_SPc"/>
    <property type="match status" value="1"/>
</dbReference>
<keyword evidence="3 7" id="KW-0378">Hydrolase</keyword>
<proteinExistence type="predicted"/>
<keyword evidence="5" id="KW-0865">Zymogen</keyword>
<dbReference type="AlphaFoldDB" id="F7D2Q9"/>
<dbReference type="InterPro" id="IPR009003">
    <property type="entry name" value="Peptidase_S1_PA"/>
</dbReference>
<evidence type="ECO:0000313" key="9">
    <source>
        <dbReference type="Ensembl" id="ENSOANP00000002245.3"/>
    </source>
</evidence>
<dbReference type="InParanoid" id="F7D2Q9"/>
<dbReference type="FunCoup" id="F7D2Q9">
    <property type="interactions" value="96"/>
</dbReference>
<evidence type="ECO:0000256" key="2">
    <source>
        <dbReference type="ARBA" id="ARBA00022729"/>
    </source>
</evidence>
<dbReference type="MEROPS" id="S01.373"/>
<dbReference type="GO" id="GO:0006508">
    <property type="term" value="P:proteolysis"/>
    <property type="evidence" value="ECO:0007669"/>
    <property type="project" value="UniProtKB-KW"/>
</dbReference>
<dbReference type="Proteomes" id="UP000002279">
    <property type="component" value="Unplaced"/>
</dbReference>
<dbReference type="PANTHER" id="PTHR24271:SF81">
    <property type="entry name" value="GRANZYME B"/>
    <property type="match status" value="1"/>
</dbReference>
<evidence type="ECO:0000256" key="1">
    <source>
        <dbReference type="ARBA" id="ARBA00022670"/>
    </source>
</evidence>
<evidence type="ECO:0000256" key="5">
    <source>
        <dbReference type="ARBA" id="ARBA00023145"/>
    </source>
</evidence>
<dbReference type="InterPro" id="IPR018114">
    <property type="entry name" value="TRYPSIN_HIS"/>
</dbReference>
<evidence type="ECO:0000256" key="4">
    <source>
        <dbReference type="ARBA" id="ARBA00022825"/>
    </source>
</evidence>
<keyword evidence="2" id="KW-0732">Signal</keyword>
<feature type="domain" description="Peptidase S1" evidence="8">
    <location>
        <begin position="5"/>
        <end position="226"/>
    </location>
</feature>
<dbReference type="InterPro" id="IPR001254">
    <property type="entry name" value="Trypsin_dom"/>
</dbReference>
<organism evidence="9 10">
    <name type="scientific">Ornithorhynchus anatinus</name>
    <name type="common">Duckbill platypus</name>
    <dbReference type="NCBI Taxonomy" id="9258"/>
    <lineage>
        <taxon>Eukaryota</taxon>
        <taxon>Metazoa</taxon>
        <taxon>Chordata</taxon>
        <taxon>Craniata</taxon>
        <taxon>Vertebrata</taxon>
        <taxon>Euteleostomi</taxon>
        <taxon>Mammalia</taxon>
        <taxon>Monotremata</taxon>
        <taxon>Ornithorhynchidae</taxon>
        <taxon>Ornithorhynchus</taxon>
    </lineage>
</organism>
<dbReference type="STRING" id="9258.ENSOANP00000002245"/>
<dbReference type="InterPro" id="IPR033116">
    <property type="entry name" value="TRYPSIN_SER"/>
</dbReference>
<keyword evidence="1 7" id="KW-0645">Protease</keyword>
<dbReference type="GO" id="GO:0051604">
    <property type="term" value="P:protein maturation"/>
    <property type="evidence" value="ECO:0000318"/>
    <property type="project" value="GO_Central"/>
</dbReference>
<keyword evidence="10" id="KW-1185">Reference proteome</keyword>
<dbReference type="PRINTS" id="PR00722">
    <property type="entry name" value="CHYMOTRYPSIN"/>
</dbReference>
<dbReference type="PROSITE" id="PS00134">
    <property type="entry name" value="TRYPSIN_HIS"/>
    <property type="match status" value="1"/>
</dbReference>
<dbReference type="SUPFAM" id="SSF50494">
    <property type="entry name" value="Trypsin-like serine proteases"/>
    <property type="match status" value="1"/>
</dbReference>
<evidence type="ECO:0000313" key="10">
    <source>
        <dbReference type="Proteomes" id="UP000002279"/>
    </source>
</evidence>
<keyword evidence="4 7" id="KW-0720">Serine protease</keyword>
<reference evidence="9" key="2">
    <citation type="submission" date="2025-09" db="UniProtKB">
        <authorList>
            <consortium name="Ensembl"/>
        </authorList>
    </citation>
    <scope>IDENTIFICATION</scope>
    <source>
        <strain evidence="9">Glennie</strain>
    </source>
</reference>
<dbReference type="CDD" id="cd00190">
    <property type="entry name" value="Tryp_SPc"/>
    <property type="match status" value="1"/>
</dbReference>
<dbReference type="OMA" id="WVHRRIP"/>
<accession>F7D2Q9</accession>
<name>F7D2Q9_ORNAN</name>